<dbReference type="Proteomes" id="UP000198440">
    <property type="component" value="Unassembled WGS sequence"/>
</dbReference>
<protein>
    <recommendedName>
        <fullName evidence="3">RiboL-PSP-HEPN domain-containing protein</fullName>
    </recommendedName>
</protein>
<evidence type="ECO:0000313" key="1">
    <source>
        <dbReference type="EMBL" id="SNS62286.1"/>
    </source>
</evidence>
<accession>A0A239FYN5</accession>
<gene>
    <name evidence="1" type="ORF">SAMN04488078_102332</name>
</gene>
<dbReference type="OrthoDB" id="7058882at2"/>
<organism evidence="1 2">
    <name type="scientific">Antarctobacter heliothermus</name>
    <dbReference type="NCBI Taxonomy" id="74033"/>
    <lineage>
        <taxon>Bacteria</taxon>
        <taxon>Pseudomonadati</taxon>
        <taxon>Pseudomonadota</taxon>
        <taxon>Alphaproteobacteria</taxon>
        <taxon>Rhodobacterales</taxon>
        <taxon>Roseobacteraceae</taxon>
        <taxon>Antarctobacter</taxon>
    </lineage>
</organism>
<proteinExistence type="predicted"/>
<sequence length="202" mass="23040">MTIEEEIDHFDTNCHLLLTFVNELATVAGTEKTEQHTFLAEAVTFRLYRVYERLVRSAFLHYCVTNETLQGAQVVSKLTCPDWETAEDILKSGNKFLDWGNVVSVKKISNLVFREGFPIGEMLAPFHSDLINLQRLRNFVAHDSKEAEEGFKRARTQYVRIGDAEPRTVGELALYRRDSRSDVTLKKIHTKVSGLSSMLTSL</sequence>
<evidence type="ECO:0008006" key="3">
    <source>
        <dbReference type="Google" id="ProtNLM"/>
    </source>
</evidence>
<dbReference type="EMBL" id="FZON01000023">
    <property type="protein sequence ID" value="SNS62286.1"/>
    <property type="molecule type" value="Genomic_DNA"/>
</dbReference>
<dbReference type="AlphaFoldDB" id="A0A239FYN5"/>
<evidence type="ECO:0000313" key="2">
    <source>
        <dbReference type="Proteomes" id="UP000198440"/>
    </source>
</evidence>
<reference evidence="1 2" key="1">
    <citation type="submission" date="2017-06" db="EMBL/GenBank/DDBJ databases">
        <authorList>
            <person name="Kim H.J."/>
            <person name="Triplett B.A."/>
        </authorList>
    </citation>
    <scope>NUCLEOTIDE SEQUENCE [LARGE SCALE GENOMIC DNA]</scope>
    <source>
        <strain evidence="1 2">DSM 11445</strain>
    </source>
</reference>
<dbReference type="RefSeq" id="WP_141135871.1">
    <property type="nucleotide sequence ID" value="NZ_FZON01000023.1"/>
</dbReference>
<name>A0A239FYN5_9RHOB</name>